<gene>
    <name evidence="1" type="ORF">V2W30_18545</name>
</gene>
<reference evidence="1" key="1">
    <citation type="journal article" date="2025" name="Int. J. Syst. Evol. Microbiol.">
        <title>Streptomyces citrinus sp. nov., with yellow diffusible pigment.</title>
        <authorList>
            <person name="He Y."/>
            <person name="Yang E."/>
            <person name="Xu J."/>
            <person name="Sun Y."/>
            <person name="Sun L."/>
        </authorList>
    </citation>
    <scope>NUCLEOTIDE SEQUENCE</scope>
    <source>
        <strain evidence="1">Q6</strain>
    </source>
</reference>
<evidence type="ECO:0000313" key="2">
    <source>
        <dbReference type="Proteomes" id="UP001432251"/>
    </source>
</evidence>
<keyword evidence="2" id="KW-1185">Reference proteome</keyword>
<protein>
    <submittedName>
        <fullName evidence="1">Uncharacterized protein</fullName>
    </submittedName>
</protein>
<organism evidence="1 2">
    <name type="scientific">Streptomyces citrinus</name>
    <dbReference type="NCBI Taxonomy" id="3118173"/>
    <lineage>
        <taxon>Bacteria</taxon>
        <taxon>Bacillati</taxon>
        <taxon>Actinomycetota</taxon>
        <taxon>Actinomycetes</taxon>
        <taxon>Kitasatosporales</taxon>
        <taxon>Streptomycetaceae</taxon>
        <taxon>Streptomyces</taxon>
    </lineage>
</organism>
<dbReference type="Proteomes" id="UP001432251">
    <property type="component" value="Chromosome"/>
</dbReference>
<dbReference type="EMBL" id="CP146022">
    <property type="protein sequence ID" value="WWQ65138.1"/>
    <property type="molecule type" value="Genomic_DNA"/>
</dbReference>
<sequence>MPLPPLPPLPQQEETQSQPRPRRRGRTAALIACAAVLGVVVGVCTGYVVQAGREPDALPPLAQQNVARAKGGKAPEPLSATRDHRVRTDGDLRKLLVRRPAGTQKAESVQGWLDQYAYANYFKAPDDMFADFSASRFRRAALTAWEKGQSATSVQLVQFRDAQGLGSRDFLSGQQGYMAGNEWAGNLGEAIPGSSNGRVYVFDKPRTEAGYLPLYQARALAATGDIVMDIWFYDTKPIPKKTAMDLAKRQLERL</sequence>
<evidence type="ECO:0000313" key="1">
    <source>
        <dbReference type="EMBL" id="WWQ65138.1"/>
    </source>
</evidence>
<proteinExistence type="predicted"/>
<accession>A0ACD5AD22</accession>
<name>A0ACD5AD22_9ACTN</name>